<evidence type="ECO:0000313" key="2">
    <source>
        <dbReference type="EMBL" id="KXS19468.1"/>
    </source>
</evidence>
<name>A0A139ARU3_GONPJ</name>
<gene>
    <name evidence="2" type="ORF">M427DRAFT_28923</name>
</gene>
<keyword evidence="1" id="KW-0732">Signal</keyword>
<evidence type="ECO:0000256" key="1">
    <source>
        <dbReference type="SAM" id="SignalP"/>
    </source>
</evidence>
<evidence type="ECO:0000313" key="3">
    <source>
        <dbReference type="Proteomes" id="UP000070544"/>
    </source>
</evidence>
<dbReference type="AlphaFoldDB" id="A0A139ARU3"/>
<protein>
    <submittedName>
        <fullName evidence="2">Uncharacterized protein</fullName>
    </submittedName>
</protein>
<dbReference type="Proteomes" id="UP000070544">
    <property type="component" value="Unassembled WGS sequence"/>
</dbReference>
<dbReference type="EMBL" id="KQ965738">
    <property type="protein sequence ID" value="KXS19468.1"/>
    <property type="molecule type" value="Genomic_DNA"/>
</dbReference>
<organism evidence="2 3">
    <name type="scientific">Gonapodya prolifera (strain JEL478)</name>
    <name type="common">Monoblepharis prolifera</name>
    <dbReference type="NCBI Taxonomy" id="1344416"/>
    <lineage>
        <taxon>Eukaryota</taxon>
        <taxon>Fungi</taxon>
        <taxon>Fungi incertae sedis</taxon>
        <taxon>Chytridiomycota</taxon>
        <taxon>Chytridiomycota incertae sedis</taxon>
        <taxon>Monoblepharidomycetes</taxon>
        <taxon>Monoblepharidales</taxon>
        <taxon>Gonapodyaceae</taxon>
        <taxon>Gonapodya</taxon>
    </lineage>
</organism>
<feature type="signal peptide" evidence="1">
    <location>
        <begin position="1"/>
        <end position="19"/>
    </location>
</feature>
<proteinExistence type="predicted"/>
<reference evidence="2 3" key="1">
    <citation type="journal article" date="2015" name="Genome Biol. Evol.">
        <title>Phylogenomic analyses indicate that early fungi evolved digesting cell walls of algal ancestors of land plants.</title>
        <authorList>
            <person name="Chang Y."/>
            <person name="Wang S."/>
            <person name="Sekimoto S."/>
            <person name="Aerts A.L."/>
            <person name="Choi C."/>
            <person name="Clum A."/>
            <person name="LaButti K.M."/>
            <person name="Lindquist E.A."/>
            <person name="Yee Ngan C."/>
            <person name="Ohm R.A."/>
            <person name="Salamov A.A."/>
            <person name="Grigoriev I.V."/>
            <person name="Spatafora J.W."/>
            <person name="Berbee M.L."/>
        </authorList>
    </citation>
    <scope>NUCLEOTIDE SEQUENCE [LARGE SCALE GENOMIC DNA]</scope>
    <source>
        <strain evidence="2 3">JEL478</strain>
    </source>
</reference>
<keyword evidence="3" id="KW-1185">Reference proteome</keyword>
<accession>A0A139ARU3</accession>
<sequence length="128" mass="13726">MVDWVYVWWLLAGSRIAHQANAKAEGKFTKDAHDVDMATHNGHAKRRLCNKSILQKLQGPAVDISVLLRLQSLEDLASIFRALAAPPLRRDWDAATASPATKAAKRSSVGDAVAIAASSAGVRPEEGA</sequence>
<feature type="chain" id="PRO_5007296389" evidence="1">
    <location>
        <begin position="20"/>
        <end position="128"/>
    </location>
</feature>